<gene>
    <name evidence="2" type="ORF">MNBD_GAMMA20-1624</name>
</gene>
<evidence type="ECO:0000256" key="1">
    <source>
        <dbReference type="SAM" id="MobiDB-lite"/>
    </source>
</evidence>
<dbReference type="EMBL" id="UOFU01000089">
    <property type="protein sequence ID" value="VAW96210.1"/>
    <property type="molecule type" value="Genomic_DNA"/>
</dbReference>
<accession>A0A3B1A3Q6</accession>
<proteinExistence type="predicted"/>
<protein>
    <recommendedName>
        <fullName evidence="3">BON domain-containing protein</fullName>
    </recommendedName>
</protein>
<reference evidence="2" key="1">
    <citation type="submission" date="2018-06" db="EMBL/GenBank/DDBJ databases">
        <authorList>
            <person name="Zhirakovskaya E."/>
        </authorList>
    </citation>
    <scope>NUCLEOTIDE SEQUENCE</scope>
</reference>
<evidence type="ECO:0000313" key="2">
    <source>
        <dbReference type="EMBL" id="VAW96210.1"/>
    </source>
</evidence>
<feature type="region of interest" description="Disordered" evidence="1">
    <location>
        <begin position="1"/>
        <end position="23"/>
    </location>
</feature>
<sequence length="96" mass="10628">MDAHPLTRFQRGPSPDGSEGILKEDMRKIEQIRAKFDDFIMAIDGVESISIGLDKQGKACLMLGASVPVEQVRAKLPNEIFKMPVQIIYIGKISAQ</sequence>
<evidence type="ECO:0008006" key="3">
    <source>
        <dbReference type="Google" id="ProtNLM"/>
    </source>
</evidence>
<name>A0A3B1A3Q6_9ZZZZ</name>
<dbReference type="AlphaFoldDB" id="A0A3B1A3Q6"/>
<organism evidence="2">
    <name type="scientific">hydrothermal vent metagenome</name>
    <dbReference type="NCBI Taxonomy" id="652676"/>
    <lineage>
        <taxon>unclassified sequences</taxon>
        <taxon>metagenomes</taxon>
        <taxon>ecological metagenomes</taxon>
    </lineage>
</organism>